<dbReference type="InterPro" id="IPR050140">
    <property type="entry name" value="SRY-related_HMG-box_TF-like"/>
</dbReference>
<evidence type="ECO:0000256" key="3">
    <source>
        <dbReference type="ARBA" id="ARBA00023163"/>
    </source>
</evidence>
<dbReference type="PANTHER" id="PTHR10270">
    <property type="entry name" value="SOX TRANSCRIPTION FACTOR"/>
    <property type="match status" value="1"/>
</dbReference>
<evidence type="ECO:0000313" key="7">
    <source>
        <dbReference type="Proteomes" id="UP000799772"/>
    </source>
</evidence>
<dbReference type="EMBL" id="ML978121">
    <property type="protein sequence ID" value="KAF2105066.1"/>
    <property type="molecule type" value="Genomic_DNA"/>
</dbReference>
<feature type="DNA-binding region" description="HMG box" evidence="4">
    <location>
        <begin position="2"/>
        <end position="70"/>
    </location>
</feature>
<gene>
    <name evidence="6" type="ORF">NA57DRAFT_10082</name>
</gene>
<dbReference type="GO" id="GO:0000978">
    <property type="term" value="F:RNA polymerase II cis-regulatory region sequence-specific DNA binding"/>
    <property type="evidence" value="ECO:0007669"/>
    <property type="project" value="TreeGrafter"/>
</dbReference>
<evidence type="ECO:0000256" key="2">
    <source>
        <dbReference type="ARBA" id="ARBA00023125"/>
    </source>
</evidence>
<dbReference type="InterPro" id="IPR009071">
    <property type="entry name" value="HMG_box_dom"/>
</dbReference>
<dbReference type="GO" id="GO:0000122">
    <property type="term" value="P:negative regulation of transcription by RNA polymerase II"/>
    <property type="evidence" value="ECO:0007669"/>
    <property type="project" value="TreeGrafter"/>
</dbReference>
<feature type="domain" description="HMG box" evidence="5">
    <location>
        <begin position="2"/>
        <end position="70"/>
    </location>
</feature>
<dbReference type="SUPFAM" id="SSF47095">
    <property type="entry name" value="HMG-box"/>
    <property type="match status" value="1"/>
</dbReference>
<dbReference type="PANTHER" id="PTHR10270:SF161">
    <property type="entry name" value="SEX-DETERMINING REGION Y PROTEIN"/>
    <property type="match status" value="1"/>
</dbReference>
<keyword evidence="4" id="KW-0539">Nucleus</keyword>
<dbReference type="GO" id="GO:0005634">
    <property type="term" value="C:nucleus"/>
    <property type="evidence" value="ECO:0007669"/>
    <property type="project" value="UniProtKB-UniRule"/>
</dbReference>
<name>A0A9P4IP48_9PEZI</name>
<dbReference type="GO" id="GO:0030154">
    <property type="term" value="P:cell differentiation"/>
    <property type="evidence" value="ECO:0007669"/>
    <property type="project" value="TreeGrafter"/>
</dbReference>
<evidence type="ECO:0000256" key="1">
    <source>
        <dbReference type="ARBA" id="ARBA00023015"/>
    </source>
</evidence>
<keyword evidence="3" id="KW-0804">Transcription</keyword>
<evidence type="ECO:0000259" key="5">
    <source>
        <dbReference type="PROSITE" id="PS50118"/>
    </source>
</evidence>
<evidence type="ECO:0000313" key="6">
    <source>
        <dbReference type="EMBL" id="KAF2105066.1"/>
    </source>
</evidence>
<dbReference type="CDD" id="cd01389">
    <property type="entry name" value="HMG-box_ROX1-like"/>
    <property type="match status" value="1"/>
</dbReference>
<dbReference type="Gene3D" id="1.10.30.10">
    <property type="entry name" value="High mobility group box domain"/>
    <property type="match status" value="1"/>
</dbReference>
<dbReference type="SMART" id="SM00398">
    <property type="entry name" value="HMG"/>
    <property type="match status" value="1"/>
</dbReference>
<comment type="caution">
    <text evidence="6">The sequence shown here is derived from an EMBL/GenBank/DDBJ whole genome shotgun (WGS) entry which is preliminary data.</text>
</comment>
<feature type="non-terminal residue" evidence="6">
    <location>
        <position position="74"/>
    </location>
</feature>
<protein>
    <submittedName>
        <fullName evidence="6">Mating-type protein MAT1-2</fullName>
    </submittedName>
</protein>
<proteinExistence type="predicted"/>
<keyword evidence="2 4" id="KW-0238">DNA-binding</keyword>
<organism evidence="6 7">
    <name type="scientific">Rhizodiscina lignyota</name>
    <dbReference type="NCBI Taxonomy" id="1504668"/>
    <lineage>
        <taxon>Eukaryota</taxon>
        <taxon>Fungi</taxon>
        <taxon>Dikarya</taxon>
        <taxon>Ascomycota</taxon>
        <taxon>Pezizomycotina</taxon>
        <taxon>Dothideomycetes</taxon>
        <taxon>Pleosporomycetidae</taxon>
        <taxon>Aulographales</taxon>
        <taxon>Rhizodiscinaceae</taxon>
        <taxon>Rhizodiscina</taxon>
    </lineage>
</organism>
<dbReference type="InterPro" id="IPR036910">
    <property type="entry name" value="HMG_box_dom_sf"/>
</dbReference>
<keyword evidence="1" id="KW-0805">Transcription regulation</keyword>
<dbReference type="Pfam" id="PF00505">
    <property type="entry name" value="HMG_box"/>
    <property type="match status" value="1"/>
</dbReference>
<accession>A0A9P4IP48</accession>
<evidence type="ECO:0000256" key="4">
    <source>
        <dbReference type="PROSITE-ProRule" id="PRU00267"/>
    </source>
</evidence>
<dbReference type="Proteomes" id="UP000799772">
    <property type="component" value="Unassembled WGS sequence"/>
</dbReference>
<dbReference type="AlphaFoldDB" id="A0A9P4IP48"/>
<dbReference type="OrthoDB" id="6247875at2759"/>
<feature type="non-terminal residue" evidence="6">
    <location>
        <position position="1"/>
    </location>
</feature>
<reference evidence="6" key="1">
    <citation type="journal article" date="2020" name="Stud. Mycol.">
        <title>101 Dothideomycetes genomes: a test case for predicting lifestyles and emergence of pathogens.</title>
        <authorList>
            <person name="Haridas S."/>
            <person name="Albert R."/>
            <person name="Binder M."/>
            <person name="Bloem J."/>
            <person name="Labutti K."/>
            <person name="Salamov A."/>
            <person name="Andreopoulos B."/>
            <person name="Baker S."/>
            <person name="Barry K."/>
            <person name="Bills G."/>
            <person name="Bluhm B."/>
            <person name="Cannon C."/>
            <person name="Castanera R."/>
            <person name="Culley D."/>
            <person name="Daum C."/>
            <person name="Ezra D."/>
            <person name="Gonzalez J."/>
            <person name="Henrissat B."/>
            <person name="Kuo A."/>
            <person name="Liang C."/>
            <person name="Lipzen A."/>
            <person name="Lutzoni F."/>
            <person name="Magnuson J."/>
            <person name="Mondo S."/>
            <person name="Nolan M."/>
            <person name="Ohm R."/>
            <person name="Pangilinan J."/>
            <person name="Park H.-J."/>
            <person name="Ramirez L."/>
            <person name="Alfaro M."/>
            <person name="Sun H."/>
            <person name="Tritt A."/>
            <person name="Yoshinaga Y."/>
            <person name="Zwiers L.-H."/>
            <person name="Turgeon B."/>
            <person name="Goodwin S."/>
            <person name="Spatafora J."/>
            <person name="Crous P."/>
            <person name="Grigoriev I."/>
        </authorList>
    </citation>
    <scope>NUCLEOTIDE SEQUENCE</scope>
    <source>
        <strain evidence="6">CBS 133067</strain>
    </source>
</reference>
<dbReference type="FunFam" id="1.10.30.10:FF:000041">
    <property type="entry name" value="HMG box family protein"/>
    <property type="match status" value="1"/>
</dbReference>
<keyword evidence="7" id="KW-1185">Reference proteome</keyword>
<dbReference type="GO" id="GO:0001228">
    <property type="term" value="F:DNA-binding transcription activator activity, RNA polymerase II-specific"/>
    <property type="evidence" value="ECO:0007669"/>
    <property type="project" value="TreeGrafter"/>
</dbReference>
<dbReference type="PROSITE" id="PS50118">
    <property type="entry name" value="HMG_BOX_2"/>
    <property type="match status" value="1"/>
</dbReference>
<sequence length="74" mass="8812">KVPRPPNAFILYRQKHHPDLKKANPHLHNNEISVILGRQWQNESETVKESWKAKAMEVKTEHLARHPGYHYQPR</sequence>